<proteinExistence type="predicted"/>
<dbReference type="InterPro" id="IPR020806">
    <property type="entry name" value="PKS_PP-bd"/>
</dbReference>
<dbReference type="Proteomes" id="UP001348098">
    <property type="component" value="Unassembled WGS sequence"/>
</dbReference>
<name>A0ABU6B534_9NOCA</name>
<dbReference type="EMBL" id="JAYKYQ010000026">
    <property type="protein sequence ID" value="MEB3514890.1"/>
    <property type="molecule type" value="Genomic_DNA"/>
</dbReference>
<dbReference type="Gene3D" id="3.30.300.30">
    <property type="match status" value="1"/>
</dbReference>
<dbReference type="PROSITE" id="PS50075">
    <property type="entry name" value="CARRIER"/>
    <property type="match status" value="1"/>
</dbReference>
<dbReference type="InterPro" id="IPR036736">
    <property type="entry name" value="ACP-like_sf"/>
</dbReference>
<evidence type="ECO:0000259" key="3">
    <source>
        <dbReference type="PROSITE" id="PS50075"/>
    </source>
</evidence>
<dbReference type="Gene3D" id="2.30.38.10">
    <property type="entry name" value="Luciferase, Domain 3"/>
    <property type="match status" value="1"/>
</dbReference>
<dbReference type="Pfam" id="PF00550">
    <property type="entry name" value="PP-binding"/>
    <property type="match status" value="1"/>
</dbReference>
<evidence type="ECO:0000313" key="4">
    <source>
        <dbReference type="EMBL" id="MEB3514890.1"/>
    </source>
</evidence>
<reference evidence="4 5" key="1">
    <citation type="submission" date="2023-12" db="EMBL/GenBank/DDBJ databases">
        <title>novel species in genus Nocarida.</title>
        <authorList>
            <person name="Li Z."/>
        </authorList>
    </citation>
    <scope>NUCLEOTIDE SEQUENCE [LARGE SCALE GENOMIC DNA]</scope>
    <source>
        <strain evidence="4 5">CDC186</strain>
    </source>
</reference>
<evidence type="ECO:0000313" key="5">
    <source>
        <dbReference type="Proteomes" id="UP001348098"/>
    </source>
</evidence>
<dbReference type="InterPro" id="IPR009081">
    <property type="entry name" value="PP-bd_ACP"/>
</dbReference>
<dbReference type="Pfam" id="PF13193">
    <property type="entry name" value="AMP-binding_C"/>
    <property type="match status" value="1"/>
</dbReference>
<dbReference type="InterPro" id="IPR006162">
    <property type="entry name" value="Ppantetheine_attach_site"/>
</dbReference>
<dbReference type="SMART" id="SM00823">
    <property type="entry name" value="PKS_PP"/>
    <property type="match status" value="1"/>
</dbReference>
<sequence>RFVANPFGAPGSRMYRSGDIGRWRARGDDAALEYAGRGDQQVQLRGFRIELGEIEAALLGCAGIGQAVAVVRADEHTGERLIGYVVPDTHTAIDPNAVRAEVAGFLTGYMVPDAVVVLDTLPLTPNGKLDRRALPDPEIISTVDYRAPQTATEQAVAQVFAELLGADRVGLDDDFFGLGGNSLLAAQVAGRLREATGAAVQVQWFFTDATVAGLAARIDAGDADATAALDVLLPIRASGSAAPLFCLHPMYGLAWSYAGLAQFMPAEQPIFGLQSPALSEDGELPGSLDELAERYLSEIRAVQPQGPYRLLGWSLGGVLAHAIATRLQDAGEQVELLAMMDSHPNPDVVGFRAAVRGALAELGLGTAATADGDVYELDDDSLAALHAMIPADLVAVTPERLRRIYRSAVRSAELIAEHRPGVFRGTVQYFSAAVADPADELRAAAADWWPYVQGMVVDRPVEVTHARMATPEALAVIGPQLAALLDGRR</sequence>
<evidence type="ECO:0000256" key="1">
    <source>
        <dbReference type="ARBA" id="ARBA00022450"/>
    </source>
</evidence>
<dbReference type="SMART" id="SM00824">
    <property type="entry name" value="PKS_TE"/>
    <property type="match status" value="1"/>
</dbReference>
<dbReference type="InterPro" id="IPR029058">
    <property type="entry name" value="AB_hydrolase_fold"/>
</dbReference>
<accession>A0ABU6B534</accession>
<dbReference type="SUPFAM" id="SSF47336">
    <property type="entry name" value="ACP-like"/>
    <property type="match status" value="1"/>
</dbReference>
<organism evidence="4 5">
    <name type="scientific">Nocardia implantans</name>
    <dbReference type="NCBI Taxonomy" id="3108168"/>
    <lineage>
        <taxon>Bacteria</taxon>
        <taxon>Bacillati</taxon>
        <taxon>Actinomycetota</taxon>
        <taxon>Actinomycetes</taxon>
        <taxon>Mycobacteriales</taxon>
        <taxon>Nocardiaceae</taxon>
        <taxon>Nocardia</taxon>
    </lineage>
</organism>
<dbReference type="SUPFAM" id="SSF53474">
    <property type="entry name" value="alpha/beta-Hydrolases"/>
    <property type="match status" value="1"/>
</dbReference>
<protein>
    <submittedName>
        <fullName evidence="4">Thioesterase domain-containing protein</fullName>
    </submittedName>
</protein>
<dbReference type="InterPro" id="IPR020802">
    <property type="entry name" value="TesA-like"/>
</dbReference>
<dbReference type="RefSeq" id="WP_324722498.1">
    <property type="nucleotide sequence ID" value="NZ_JAYKYQ010000026.1"/>
</dbReference>
<dbReference type="PROSITE" id="PS00012">
    <property type="entry name" value="PHOSPHOPANTETHEINE"/>
    <property type="match status" value="1"/>
</dbReference>
<keyword evidence="5" id="KW-1185">Reference proteome</keyword>
<gene>
    <name evidence="4" type="ORF">U3653_33105</name>
</gene>
<dbReference type="Gene3D" id="3.40.50.1820">
    <property type="entry name" value="alpha/beta hydrolase"/>
    <property type="match status" value="1"/>
</dbReference>
<dbReference type="Pfam" id="PF00975">
    <property type="entry name" value="Thioesterase"/>
    <property type="match status" value="1"/>
</dbReference>
<dbReference type="PANTHER" id="PTHR45527">
    <property type="entry name" value="NONRIBOSOMAL PEPTIDE SYNTHETASE"/>
    <property type="match status" value="1"/>
</dbReference>
<dbReference type="InterPro" id="IPR045851">
    <property type="entry name" value="AMP-bd_C_sf"/>
</dbReference>
<evidence type="ECO:0000256" key="2">
    <source>
        <dbReference type="ARBA" id="ARBA00022553"/>
    </source>
</evidence>
<comment type="caution">
    <text evidence="4">The sequence shown here is derived from an EMBL/GenBank/DDBJ whole genome shotgun (WGS) entry which is preliminary data.</text>
</comment>
<dbReference type="PANTHER" id="PTHR45527:SF1">
    <property type="entry name" value="FATTY ACID SYNTHASE"/>
    <property type="match status" value="1"/>
</dbReference>
<dbReference type="SUPFAM" id="SSF56801">
    <property type="entry name" value="Acetyl-CoA synthetase-like"/>
    <property type="match status" value="1"/>
</dbReference>
<dbReference type="InterPro" id="IPR001031">
    <property type="entry name" value="Thioesterase"/>
</dbReference>
<keyword evidence="2" id="KW-0597">Phosphoprotein</keyword>
<feature type="domain" description="Carrier" evidence="3">
    <location>
        <begin position="147"/>
        <end position="222"/>
    </location>
</feature>
<keyword evidence="1" id="KW-0596">Phosphopantetheine</keyword>
<dbReference type="InterPro" id="IPR025110">
    <property type="entry name" value="AMP-bd_C"/>
</dbReference>
<feature type="non-terminal residue" evidence="4">
    <location>
        <position position="1"/>
    </location>
</feature>